<evidence type="ECO:0000256" key="2">
    <source>
        <dbReference type="SAM" id="SignalP"/>
    </source>
</evidence>
<dbReference type="VEuPathDB" id="FungiDB:NECHADRAFT_88040"/>
<protein>
    <submittedName>
        <fullName evidence="3">Uncharacterized protein</fullName>
    </submittedName>
</protein>
<gene>
    <name evidence="3" type="ORF">NECHADRAFT_88040</name>
</gene>
<dbReference type="Proteomes" id="UP000005206">
    <property type="component" value="Chromosome 13"/>
</dbReference>
<keyword evidence="4" id="KW-1185">Reference proteome</keyword>
<evidence type="ECO:0000313" key="3">
    <source>
        <dbReference type="EMBL" id="EEU33969.1"/>
    </source>
</evidence>
<feature type="compositionally biased region" description="Polar residues" evidence="1">
    <location>
        <begin position="106"/>
        <end position="120"/>
    </location>
</feature>
<proteinExistence type="predicted"/>
<dbReference type="RefSeq" id="XP_003039682.1">
    <property type="nucleotide sequence ID" value="XM_003039636.1"/>
</dbReference>
<sequence length="275" mass="29216">MKMLVLALAWVGGINAATPNSQNEDAKLTQESHRVQCFTYLSTYLAPVRSRAQASLPTLEENDGENTQTTFYTRRIHVDELDGSPSSNGQVGHGVASGTFEPLYTNTPLVSSSSETNIPNLGNKKGAEMATGTGRDFFTDTSHTGRMPPNSDSHDGLDIDSGTYGTLLTDTLAPSTMATGGYNSGDLEEPDVASGTYGPFYTDTPALPTLAATRHFTSTGQQRLDVASGTYSPFYRDTPTLWRTKSTTGDGTSATIAMVESGNPVATDSPFTSNN</sequence>
<dbReference type="InParanoid" id="C7ZPU7"/>
<evidence type="ECO:0000256" key="1">
    <source>
        <dbReference type="SAM" id="MobiDB-lite"/>
    </source>
</evidence>
<feature type="region of interest" description="Disordered" evidence="1">
    <location>
        <begin position="106"/>
        <end position="131"/>
    </location>
</feature>
<reference evidence="3 4" key="1">
    <citation type="journal article" date="2009" name="PLoS Genet.">
        <title>The genome of Nectria haematococca: contribution of supernumerary chromosomes to gene expansion.</title>
        <authorList>
            <person name="Coleman J.J."/>
            <person name="Rounsley S.D."/>
            <person name="Rodriguez-Carres M."/>
            <person name="Kuo A."/>
            <person name="Wasmann C.C."/>
            <person name="Grimwood J."/>
            <person name="Schmutz J."/>
            <person name="Taga M."/>
            <person name="White G.J."/>
            <person name="Zhou S."/>
            <person name="Schwartz D.C."/>
            <person name="Freitag M."/>
            <person name="Ma L.J."/>
            <person name="Danchin E.G."/>
            <person name="Henrissat B."/>
            <person name="Coutinho P.M."/>
            <person name="Nelson D.R."/>
            <person name="Straney D."/>
            <person name="Napoli C.A."/>
            <person name="Barker B.M."/>
            <person name="Gribskov M."/>
            <person name="Rep M."/>
            <person name="Kroken S."/>
            <person name="Molnar I."/>
            <person name="Rensing C."/>
            <person name="Kennell J.C."/>
            <person name="Zamora J."/>
            <person name="Farman M.L."/>
            <person name="Selker E.U."/>
            <person name="Salamov A."/>
            <person name="Shapiro H."/>
            <person name="Pangilinan J."/>
            <person name="Lindquist E."/>
            <person name="Lamers C."/>
            <person name="Grigoriev I.V."/>
            <person name="Geiser D.M."/>
            <person name="Covert S.F."/>
            <person name="Temporini E."/>
            <person name="Vanetten H.D."/>
        </authorList>
    </citation>
    <scope>NUCLEOTIDE SEQUENCE [LARGE SCALE GENOMIC DNA]</scope>
    <source>
        <strain evidence="4">ATCC MYA-4622 / CBS 123669 / FGSC 9596 / NRRL 45880 / 77-13-4</strain>
    </source>
</reference>
<dbReference type="GeneID" id="9677497"/>
<dbReference type="OrthoDB" id="5100044at2759"/>
<dbReference type="HOGENOM" id="CLU_1012250_0_0_1"/>
<keyword evidence="2" id="KW-0732">Signal</keyword>
<feature type="chain" id="PRO_5002988284" evidence="2">
    <location>
        <begin position="17"/>
        <end position="275"/>
    </location>
</feature>
<dbReference type="EMBL" id="GG698973">
    <property type="protein sequence ID" value="EEU33969.1"/>
    <property type="molecule type" value="Genomic_DNA"/>
</dbReference>
<organism evidence="3 4">
    <name type="scientific">Fusarium vanettenii (strain ATCC MYA-4622 / CBS 123669 / FGSC 9596 / NRRL 45880 / 77-13-4)</name>
    <name type="common">Fusarium solani subsp. pisi</name>
    <dbReference type="NCBI Taxonomy" id="660122"/>
    <lineage>
        <taxon>Eukaryota</taxon>
        <taxon>Fungi</taxon>
        <taxon>Dikarya</taxon>
        <taxon>Ascomycota</taxon>
        <taxon>Pezizomycotina</taxon>
        <taxon>Sordariomycetes</taxon>
        <taxon>Hypocreomycetidae</taxon>
        <taxon>Hypocreales</taxon>
        <taxon>Nectriaceae</taxon>
        <taxon>Fusarium</taxon>
        <taxon>Fusarium solani species complex</taxon>
        <taxon>Fusarium vanettenii</taxon>
    </lineage>
</organism>
<name>C7ZPU7_FUSV7</name>
<accession>C7ZPU7</accession>
<feature type="signal peptide" evidence="2">
    <location>
        <begin position="1"/>
        <end position="16"/>
    </location>
</feature>
<dbReference type="AlphaFoldDB" id="C7ZPU7"/>
<evidence type="ECO:0000313" key="4">
    <source>
        <dbReference type="Proteomes" id="UP000005206"/>
    </source>
</evidence>
<dbReference type="KEGG" id="nhe:NECHADRAFT_88040"/>